<keyword evidence="2" id="KW-1185">Reference proteome</keyword>
<sequence>NLEHGIRKEENKKAFHHKLEAQIDIPLIRSFCPVSSFGPKNELLHARAQPIKTGWRKKKSCFTRAFELEYRGSQEKEEKRVKIK</sequence>
<proteinExistence type="predicted"/>
<name>A0A7T8K8L1_CALRO</name>
<dbReference type="Proteomes" id="UP000595437">
    <property type="component" value="Chromosome 7"/>
</dbReference>
<accession>A0A7T8K8L1</accession>
<feature type="non-terminal residue" evidence="1">
    <location>
        <position position="1"/>
    </location>
</feature>
<evidence type="ECO:0000313" key="2">
    <source>
        <dbReference type="Proteomes" id="UP000595437"/>
    </source>
</evidence>
<organism evidence="1 2">
    <name type="scientific">Caligus rogercresseyi</name>
    <name type="common">Sea louse</name>
    <dbReference type="NCBI Taxonomy" id="217165"/>
    <lineage>
        <taxon>Eukaryota</taxon>
        <taxon>Metazoa</taxon>
        <taxon>Ecdysozoa</taxon>
        <taxon>Arthropoda</taxon>
        <taxon>Crustacea</taxon>
        <taxon>Multicrustacea</taxon>
        <taxon>Hexanauplia</taxon>
        <taxon>Copepoda</taxon>
        <taxon>Siphonostomatoida</taxon>
        <taxon>Caligidae</taxon>
        <taxon>Caligus</taxon>
    </lineage>
</organism>
<dbReference type="AlphaFoldDB" id="A0A7T8K8L1"/>
<reference evidence="2" key="1">
    <citation type="submission" date="2021-01" db="EMBL/GenBank/DDBJ databases">
        <title>Caligus Genome Assembly.</title>
        <authorList>
            <person name="Gallardo-Escarate C."/>
        </authorList>
    </citation>
    <scope>NUCLEOTIDE SEQUENCE [LARGE SCALE GENOMIC DNA]</scope>
</reference>
<protein>
    <submittedName>
        <fullName evidence="1">Uncharacterized protein</fullName>
    </submittedName>
</protein>
<evidence type="ECO:0000313" key="1">
    <source>
        <dbReference type="EMBL" id="QQP50213.1"/>
    </source>
</evidence>
<dbReference type="EMBL" id="CP045896">
    <property type="protein sequence ID" value="QQP50213.1"/>
    <property type="molecule type" value="Genomic_DNA"/>
</dbReference>
<gene>
    <name evidence="1" type="ORF">FKW44_011140</name>
</gene>